<reference evidence="2 3" key="1">
    <citation type="submission" date="2016-10" db="EMBL/GenBank/DDBJ databases">
        <authorList>
            <person name="de Groot N.N."/>
        </authorList>
    </citation>
    <scope>NUCLEOTIDE SEQUENCE [LARGE SCALE GENOMIC DNA]</scope>
    <source>
        <strain evidence="2 3">DSM 15283</strain>
    </source>
</reference>
<dbReference type="RefSeq" id="WP_131814310.1">
    <property type="nucleotide sequence ID" value="NZ_FOTQ01000001.1"/>
</dbReference>
<evidence type="ECO:0000313" key="3">
    <source>
        <dbReference type="Proteomes" id="UP000199144"/>
    </source>
</evidence>
<dbReference type="EMBL" id="FOTQ01000001">
    <property type="protein sequence ID" value="SFL49084.1"/>
    <property type="molecule type" value="Genomic_DNA"/>
</dbReference>
<dbReference type="AlphaFoldDB" id="A0A1I4I4A4"/>
<sequence length="215" mass="22635">MRSAVLPVLAIAITLFGPVTPVAAQSSLSLDDFDFAPSSEDAAPSYDRCGRPVTMRQPTPGGTFDSETIFDMDDVQNLGNIEPKSNASNPACGDLMAAPLSGAVRSGGPDLSFSFAPGSSDPARGLLRHFDAIETLRAQVRSGQRYLLLGYGGQTGTAEAQQDLAAQRLTQLTQVLVDLGVLAPAQIIALIRPTPPLSAFDWDVVSVFRMATGAR</sequence>
<evidence type="ECO:0000256" key="1">
    <source>
        <dbReference type="SAM" id="SignalP"/>
    </source>
</evidence>
<keyword evidence="3" id="KW-1185">Reference proteome</keyword>
<name>A0A1I4I4A4_9RHOB</name>
<accession>A0A1I4I4A4</accession>
<organism evidence="2 3">
    <name type="scientific">Shimia aestuarii</name>
    <dbReference type="NCBI Taxonomy" id="254406"/>
    <lineage>
        <taxon>Bacteria</taxon>
        <taxon>Pseudomonadati</taxon>
        <taxon>Pseudomonadota</taxon>
        <taxon>Alphaproteobacteria</taxon>
        <taxon>Rhodobacterales</taxon>
        <taxon>Roseobacteraceae</taxon>
    </lineage>
</organism>
<dbReference type="Proteomes" id="UP000199144">
    <property type="component" value="Unassembled WGS sequence"/>
</dbReference>
<proteinExistence type="predicted"/>
<evidence type="ECO:0008006" key="4">
    <source>
        <dbReference type="Google" id="ProtNLM"/>
    </source>
</evidence>
<feature type="signal peptide" evidence="1">
    <location>
        <begin position="1"/>
        <end position="24"/>
    </location>
</feature>
<protein>
    <recommendedName>
        <fullName evidence="4">OmpA family protein</fullName>
    </recommendedName>
</protein>
<feature type="chain" id="PRO_5011739366" description="OmpA family protein" evidence="1">
    <location>
        <begin position="25"/>
        <end position="215"/>
    </location>
</feature>
<gene>
    <name evidence="2" type="ORF">SAMN04488042_101415</name>
</gene>
<evidence type="ECO:0000313" key="2">
    <source>
        <dbReference type="EMBL" id="SFL49084.1"/>
    </source>
</evidence>
<keyword evidence="1" id="KW-0732">Signal</keyword>